<keyword evidence="2" id="KW-1185">Reference proteome</keyword>
<dbReference type="AlphaFoldDB" id="A0AAJ0HV43"/>
<sequence>MDQHSTENPPRRLQLSDVVFVPPPPPPPRRLPGLLKLTRRSPITAPPANMVVPICRKMHLTGETDPVSAFAFGPATSAQPLLRPTAYTTTCCRLHLQPSKTQAIIPGLMSCLPHPIRIWLGSWFPEWNLPPRTVLKKRKEGWDEEFNAEKANYAKLRPLQGVVIPRLFGELVYDSEKTLLLSNIGGPCLSTPEGALLELDDLRQMLRQALTATSHFRILQDDVRLDNFHFINGKIMVVDLETVNVILSDEDLAFGIDCAVERIARLYADYQYSLWDNGTISLIEYENRNLQTRQY</sequence>
<dbReference type="InterPro" id="IPR011009">
    <property type="entry name" value="Kinase-like_dom_sf"/>
</dbReference>
<dbReference type="SUPFAM" id="SSF56112">
    <property type="entry name" value="Protein kinase-like (PK-like)"/>
    <property type="match status" value="1"/>
</dbReference>
<organism evidence="1 2">
    <name type="scientific">Lasiosphaeria hispida</name>
    <dbReference type="NCBI Taxonomy" id="260671"/>
    <lineage>
        <taxon>Eukaryota</taxon>
        <taxon>Fungi</taxon>
        <taxon>Dikarya</taxon>
        <taxon>Ascomycota</taxon>
        <taxon>Pezizomycotina</taxon>
        <taxon>Sordariomycetes</taxon>
        <taxon>Sordariomycetidae</taxon>
        <taxon>Sordariales</taxon>
        <taxon>Lasiosphaeriaceae</taxon>
        <taxon>Lasiosphaeria</taxon>
    </lineage>
</organism>
<evidence type="ECO:0000313" key="2">
    <source>
        <dbReference type="Proteomes" id="UP001275084"/>
    </source>
</evidence>
<dbReference type="EMBL" id="JAUIQD010000001">
    <property type="protein sequence ID" value="KAK3363174.1"/>
    <property type="molecule type" value="Genomic_DNA"/>
</dbReference>
<dbReference type="Proteomes" id="UP001275084">
    <property type="component" value="Unassembled WGS sequence"/>
</dbReference>
<reference evidence="1" key="1">
    <citation type="journal article" date="2023" name="Mol. Phylogenet. Evol.">
        <title>Genome-scale phylogeny and comparative genomics of the fungal order Sordariales.</title>
        <authorList>
            <person name="Hensen N."/>
            <person name="Bonometti L."/>
            <person name="Westerberg I."/>
            <person name="Brannstrom I.O."/>
            <person name="Guillou S."/>
            <person name="Cros-Aarteil S."/>
            <person name="Calhoun S."/>
            <person name="Haridas S."/>
            <person name="Kuo A."/>
            <person name="Mondo S."/>
            <person name="Pangilinan J."/>
            <person name="Riley R."/>
            <person name="LaButti K."/>
            <person name="Andreopoulos B."/>
            <person name="Lipzen A."/>
            <person name="Chen C."/>
            <person name="Yan M."/>
            <person name="Daum C."/>
            <person name="Ng V."/>
            <person name="Clum A."/>
            <person name="Steindorff A."/>
            <person name="Ohm R.A."/>
            <person name="Martin F."/>
            <person name="Silar P."/>
            <person name="Natvig D.O."/>
            <person name="Lalanne C."/>
            <person name="Gautier V."/>
            <person name="Ament-Velasquez S.L."/>
            <person name="Kruys A."/>
            <person name="Hutchinson M.I."/>
            <person name="Powell A.J."/>
            <person name="Barry K."/>
            <person name="Miller A.N."/>
            <person name="Grigoriev I.V."/>
            <person name="Debuchy R."/>
            <person name="Gladieux P."/>
            <person name="Hiltunen Thoren M."/>
            <person name="Johannesson H."/>
        </authorList>
    </citation>
    <scope>NUCLEOTIDE SEQUENCE</scope>
    <source>
        <strain evidence="1">CBS 955.72</strain>
    </source>
</reference>
<comment type="caution">
    <text evidence="1">The sequence shown here is derived from an EMBL/GenBank/DDBJ whole genome shotgun (WGS) entry which is preliminary data.</text>
</comment>
<accession>A0AAJ0HV43</accession>
<proteinExistence type="predicted"/>
<evidence type="ECO:0000313" key="1">
    <source>
        <dbReference type="EMBL" id="KAK3363174.1"/>
    </source>
</evidence>
<reference evidence="1" key="2">
    <citation type="submission" date="2023-06" db="EMBL/GenBank/DDBJ databases">
        <authorList>
            <consortium name="Lawrence Berkeley National Laboratory"/>
            <person name="Haridas S."/>
            <person name="Hensen N."/>
            <person name="Bonometti L."/>
            <person name="Westerberg I."/>
            <person name="Brannstrom I.O."/>
            <person name="Guillou S."/>
            <person name="Cros-Aarteil S."/>
            <person name="Calhoun S."/>
            <person name="Kuo A."/>
            <person name="Mondo S."/>
            <person name="Pangilinan J."/>
            <person name="Riley R."/>
            <person name="Labutti K."/>
            <person name="Andreopoulos B."/>
            <person name="Lipzen A."/>
            <person name="Chen C."/>
            <person name="Yanf M."/>
            <person name="Daum C."/>
            <person name="Ng V."/>
            <person name="Clum A."/>
            <person name="Steindorff A."/>
            <person name="Ohm R."/>
            <person name="Martin F."/>
            <person name="Silar P."/>
            <person name="Natvig D."/>
            <person name="Lalanne C."/>
            <person name="Gautier V."/>
            <person name="Ament-Velasquez S.L."/>
            <person name="Kruys A."/>
            <person name="Hutchinson M.I."/>
            <person name="Powell A.J."/>
            <person name="Barry K."/>
            <person name="Miller A.N."/>
            <person name="Grigoriev I.V."/>
            <person name="Debuchy R."/>
            <person name="Gladieux P."/>
            <person name="Thoren M.H."/>
            <person name="Johannesson H."/>
        </authorList>
    </citation>
    <scope>NUCLEOTIDE SEQUENCE</scope>
    <source>
        <strain evidence="1">CBS 955.72</strain>
    </source>
</reference>
<name>A0AAJ0HV43_9PEZI</name>
<gene>
    <name evidence="1" type="ORF">B0T25DRAFT_587189</name>
</gene>
<protein>
    <submittedName>
        <fullName evidence="1">Uncharacterized protein</fullName>
    </submittedName>
</protein>